<dbReference type="InterPro" id="IPR026457">
    <property type="entry name" value="CSLREA_Nterm"/>
</dbReference>
<feature type="chain" id="PRO_5043520570" evidence="8">
    <location>
        <begin position="23"/>
        <end position="1098"/>
    </location>
</feature>
<dbReference type="PANTHER" id="PTHR11319">
    <property type="entry name" value="G PROTEIN-COUPLED RECEPTOR-RELATED"/>
    <property type="match status" value="1"/>
</dbReference>
<dbReference type="PANTHER" id="PTHR11319:SF35">
    <property type="entry name" value="OUTER MEMBRANE PROTEIN PMPC-RELATED"/>
    <property type="match status" value="1"/>
</dbReference>
<accession>A0AAW3ZIY2</accession>
<protein>
    <submittedName>
        <fullName evidence="9">CSLREA domain-containing protein</fullName>
    </submittedName>
</protein>
<dbReference type="RefSeq" id="WP_192028748.1">
    <property type="nucleotide sequence ID" value="NZ_JACYTR010000009.1"/>
</dbReference>
<dbReference type="InterPro" id="IPR059226">
    <property type="entry name" value="Choice_anch_Q_dom"/>
</dbReference>
<evidence type="ECO:0000313" key="9">
    <source>
        <dbReference type="EMBL" id="MBD8525395.1"/>
    </source>
</evidence>
<evidence type="ECO:0000256" key="4">
    <source>
        <dbReference type="ARBA" id="ARBA00022525"/>
    </source>
</evidence>
<evidence type="ECO:0000256" key="8">
    <source>
        <dbReference type="SAM" id="SignalP"/>
    </source>
</evidence>
<dbReference type="InterPro" id="IPR012334">
    <property type="entry name" value="Pectin_lyas_fold"/>
</dbReference>
<keyword evidence="10" id="KW-1185">Reference proteome</keyword>
<proteinExistence type="predicted"/>
<reference evidence="9 10" key="1">
    <citation type="submission" date="2020-09" db="EMBL/GenBank/DDBJ databases">
        <title>Pseudoxanthomonas sp. CAU 1598 isolated from sand of Yaerae Beach.</title>
        <authorList>
            <person name="Kim W."/>
        </authorList>
    </citation>
    <scope>NUCLEOTIDE SEQUENCE [LARGE SCALE GENOMIC DNA]</scope>
    <source>
        <strain evidence="9 10">CAU 1598</strain>
    </source>
</reference>
<dbReference type="GO" id="GO:0005576">
    <property type="term" value="C:extracellular region"/>
    <property type="evidence" value="ECO:0007669"/>
    <property type="project" value="UniProtKB-SubCell"/>
</dbReference>
<gene>
    <name evidence="9" type="ORF">IFO71_06535</name>
</gene>
<comment type="subcellular location">
    <subcellularLocation>
        <location evidence="1">Cell envelope</location>
    </subcellularLocation>
    <subcellularLocation>
        <location evidence="2">Cell outer membrane</location>
    </subcellularLocation>
    <subcellularLocation>
        <location evidence="3">Secreted</location>
    </subcellularLocation>
</comment>
<sequence>MPRRHALFLALAQLGVASSASAVTITVNSTSDGMADDGVCTLREAIENANSDSQNGRTAEGECAAGSDADEIQLPATQTISLLSALPSITAETTLTGNDARVERSTTLTACTLDDSVGGDEFPVLSIVASELVTISDVTLANGCGDSAAVTEGGGGIRNTTGPLTLNNVTLSGNSARNGGGLSFATAASAALTVNNSRFENNTASRYGAGIHVRDFSSESDVFQTDFSNNSATLAGGAIDGRGTLTLSRSTLRNNYSGDVGGGLRHNGTLVMLNSTLSANTAFDVGGGVFAEGGSLDFDDNTLIDNIGSGGTQIATPGTQAGTIDRTLFVGSGDHCDTPFAISGNNNLSTNNTNCAGSARVSRELLMIGALADNGGPTLTHALGGGSIAIDAGGVGCSATDQRGVLRPFDGNGDGNALCDIGAFESDRVAPSGPNFVVNALGDAGDGFCDPSPNDCTLRDAILSANGDGAASTISFDPTVFASAQTISLTQGELRIARDLILNGPGAELLTVDAQDASRHFLINPLASSDPDIVLSLGNLKLINGLTSGDTAEFGGGAIGGRGQIVLHDLVLEDNEDTSDGGGAINLIGLGTDPQLSLSNIQARRNLGVGKGGAAHLRGDSVSIAGSVFESNTASAASSSAGGGVRVQVNSGVIDIADSTFSSNRSVSSSNAAGGGLSIGSNGSDITLQRLALNDNAAIGVGADGLGGGIEFSVRDGSLLMDDLTVSGNSATDAFGFSAAGIYLSALGDNSSTLRDSRVLNNVSDGSAGGMRINLYDSALANIERSTISGNTAAVDGGGVFSYLYYASNQLSINDSTISGNTAGRSGGGAYVRTYGTNTQFLLFGCTVTDNTADSDNNGTGDGGGLAFEPGVNGTVSLARSVVAGNADLGGDIPDWRDGGQTLVLSNSLIGSNAGVMLTEAPPSAPDNNGNRIGGPINGVIDAKLGLLSDHGGDSFTHRPAGDSPLVDAFDSCPGNDQLGRARGVDADGTPGNDCDIGAVEFVPSIFYSGFEDDLIVKRFEQRTAELSRSQLRSRLPTIGKPAVVLRAASSDGSAGLLLVHARRSGERIELQLNRFEQGEWTKGEWRAVDGDAVQLRW</sequence>
<dbReference type="InterPro" id="IPR006626">
    <property type="entry name" value="PbH1"/>
</dbReference>
<dbReference type="InterPro" id="IPR011050">
    <property type="entry name" value="Pectin_lyase_fold/virulence"/>
</dbReference>
<dbReference type="NCBIfam" id="TIGR01376">
    <property type="entry name" value="POMP_repeat"/>
    <property type="match status" value="1"/>
</dbReference>
<keyword evidence="6" id="KW-0472">Membrane</keyword>
<evidence type="ECO:0000256" key="3">
    <source>
        <dbReference type="ARBA" id="ARBA00004613"/>
    </source>
</evidence>
<keyword evidence="4" id="KW-0964">Secreted</keyword>
<dbReference type="Proteomes" id="UP000613768">
    <property type="component" value="Unassembled WGS sequence"/>
</dbReference>
<dbReference type="NCBIfam" id="NF041518">
    <property type="entry name" value="choice_anch_Q"/>
    <property type="match status" value="2"/>
</dbReference>
<feature type="signal peptide" evidence="8">
    <location>
        <begin position="1"/>
        <end position="22"/>
    </location>
</feature>
<dbReference type="EMBL" id="JACYTR010000009">
    <property type="protein sequence ID" value="MBD8525395.1"/>
    <property type="molecule type" value="Genomic_DNA"/>
</dbReference>
<dbReference type="NCBIfam" id="TIGR04214">
    <property type="entry name" value="CSLREA_Nterm"/>
    <property type="match status" value="1"/>
</dbReference>
<dbReference type="AlphaFoldDB" id="A0AAW3ZIY2"/>
<dbReference type="GO" id="GO:0009279">
    <property type="term" value="C:cell outer membrane"/>
    <property type="evidence" value="ECO:0007669"/>
    <property type="project" value="UniProtKB-SubCell"/>
</dbReference>
<evidence type="ECO:0000256" key="7">
    <source>
        <dbReference type="ARBA" id="ARBA00023237"/>
    </source>
</evidence>
<comment type="caution">
    <text evidence="9">The sequence shown here is derived from an EMBL/GenBank/DDBJ whole genome shotgun (WGS) entry which is preliminary data.</text>
</comment>
<keyword evidence="7" id="KW-0998">Cell outer membrane</keyword>
<dbReference type="SUPFAM" id="SSF51126">
    <property type="entry name" value="Pectin lyase-like"/>
    <property type="match status" value="3"/>
</dbReference>
<dbReference type="Gene3D" id="2.160.20.10">
    <property type="entry name" value="Single-stranded right-handed beta-helix, Pectin lyase-like"/>
    <property type="match status" value="1"/>
</dbReference>
<evidence type="ECO:0000256" key="1">
    <source>
        <dbReference type="ARBA" id="ARBA00004196"/>
    </source>
</evidence>
<dbReference type="SMART" id="SM00710">
    <property type="entry name" value="PbH1"/>
    <property type="match status" value="13"/>
</dbReference>
<evidence type="ECO:0000256" key="6">
    <source>
        <dbReference type="ARBA" id="ARBA00023136"/>
    </source>
</evidence>
<organism evidence="9 10">
    <name type="scientific">Pseudomarimonas arenosa</name>
    <dbReference type="NCBI Taxonomy" id="2774145"/>
    <lineage>
        <taxon>Bacteria</taxon>
        <taxon>Pseudomonadati</taxon>
        <taxon>Pseudomonadota</taxon>
        <taxon>Gammaproteobacteria</taxon>
        <taxon>Lysobacterales</taxon>
        <taxon>Lysobacteraceae</taxon>
        <taxon>Pseudomarimonas</taxon>
    </lineage>
</organism>
<evidence type="ECO:0000256" key="2">
    <source>
        <dbReference type="ARBA" id="ARBA00004442"/>
    </source>
</evidence>
<dbReference type="InterPro" id="IPR003368">
    <property type="entry name" value="POMP_repeat"/>
</dbReference>
<name>A0AAW3ZIY2_9GAMM</name>
<evidence type="ECO:0000313" key="10">
    <source>
        <dbReference type="Proteomes" id="UP000613768"/>
    </source>
</evidence>
<evidence type="ECO:0000256" key="5">
    <source>
        <dbReference type="ARBA" id="ARBA00022729"/>
    </source>
</evidence>
<keyword evidence="5 8" id="KW-0732">Signal</keyword>